<comment type="subcellular location">
    <subcellularLocation>
        <location evidence="7">Cytoplasm</location>
    </subcellularLocation>
</comment>
<dbReference type="InterPro" id="IPR000965">
    <property type="entry name" value="GPR_dom"/>
</dbReference>
<dbReference type="FunFam" id="3.40.309.10:FF:000006">
    <property type="entry name" value="Gamma-glutamyl phosphate reductase"/>
    <property type="match status" value="1"/>
</dbReference>
<keyword evidence="4 7" id="KW-0521">NADP</keyword>
<dbReference type="InterPro" id="IPR015590">
    <property type="entry name" value="Aldehyde_DH_dom"/>
</dbReference>
<gene>
    <name evidence="7" type="primary">proA</name>
    <name evidence="9" type="ordered locus">Trebr_2189</name>
</gene>
<dbReference type="CDD" id="cd07079">
    <property type="entry name" value="ALDH_F18-19_ProA-GPR"/>
    <property type="match status" value="1"/>
</dbReference>
<dbReference type="GO" id="GO:0050661">
    <property type="term" value="F:NADP binding"/>
    <property type="evidence" value="ECO:0007669"/>
    <property type="project" value="InterPro"/>
</dbReference>
<dbReference type="AlphaFoldDB" id="F4LL27"/>
<evidence type="ECO:0000256" key="4">
    <source>
        <dbReference type="ARBA" id="ARBA00022857"/>
    </source>
</evidence>
<dbReference type="InterPro" id="IPR016163">
    <property type="entry name" value="Ald_DH_C"/>
</dbReference>
<comment type="catalytic activity">
    <reaction evidence="6 7">
        <text>L-glutamate 5-semialdehyde + phosphate + NADP(+) = L-glutamyl 5-phosphate + NADPH + H(+)</text>
        <dbReference type="Rhea" id="RHEA:19541"/>
        <dbReference type="ChEBI" id="CHEBI:15378"/>
        <dbReference type="ChEBI" id="CHEBI:43474"/>
        <dbReference type="ChEBI" id="CHEBI:57783"/>
        <dbReference type="ChEBI" id="CHEBI:58066"/>
        <dbReference type="ChEBI" id="CHEBI:58274"/>
        <dbReference type="ChEBI" id="CHEBI:58349"/>
        <dbReference type="EC" id="1.2.1.41"/>
    </reaction>
</comment>
<evidence type="ECO:0000256" key="2">
    <source>
        <dbReference type="ARBA" id="ARBA00022605"/>
    </source>
</evidence>
<dbReference type="Gene3D" id="3.40.605.10">
    <property type="entry name" value="Aldehyde Dehydrogenase, Chain A, domain 1"/>
    <property type="match status" value="1"/>
</dbReference>
<keyword evidence="7" id="KW-0963">Cytoplasm</keyword>
<protein>
    <recommendedName>
        <fullName evidence="7">Gamma-glutamyl phosphate reductase</fullName>
        <shortName evidence="7">GPR</shortName>
        <ecNumber evidence="7">1.2.1.41</ecNumber>
    </recommendedName>
    <alternativeName>
        <fullName evidence="7">Glutamate-5-semialdehyde dehydrogenase</fullName>
    </alternativeName>
    <alternativeName>
        <fullName evidence="7">Glutamyl-gamma-semialdehyde dehydrogenase</fullName>
        <shortName evidence="7">GSA dehydrogenase</shortName>
    </alternativeName>
</protein>
<dbReference type="UniPathway" id="UPA00098">
    <property type="reaction ID" value="UER00360"/>
</dbReference>
<dbReference type="NCBIfam" id="NF001221">
    <property type="entry name" value="PRK00197.1"/>
    <property type="match status" value="1"/>
</dbReference>
<name>F4LL27_TREBD</name>
<reference evidence="10" key="1">
    <citation type="submission" date="2011-04" db="EMBL/GenBank/DDBJ databases">
        <title>The complete genome of Treponema brennaborense DSM 12168.</title>
        <authorList>
            <person name="Lucas S."/>
            <person name="Han J."/>
            <person name="Lapidus A."/>
            <person name="Bruce D."/>
            <person name="Goodwin L."/>
            <person name="Pitluck S."/>
            <person name="Peters L."/>
            <person name="Kyrpides N."/>
            <person name="Mavromatis K."/>
            <person name="Ivanova N."/>
            <person name="Mikhailova N."/>
            <person name="Pagani I."/>
            <person name="Teshima H."/>
            <person name="Detter J.C."/>
            <person name="Tapia R."/>
            <person name="Han C."/>
            <person name="Land M."/>
            <person name="Hauser L."/>
            <person name="Markowitz V."/>
            <person name="Cheng J.-F."/>
            <person name="Hugenholtz P."/>
            <person name="Woyke T."/>
            <person name="Wu D."/>
            <person name="Gronow S."/>
            <person name="Wellnitz S."/>
            <person name="Brambilla E."/>
            <person name="Klenk H.-P."/>
            <person name="Eisen J.A."/>
        </authorList>
    </citation>
    <scope>NUCLEOTIDE SEQUENCE [LARGE SCALE GENOMIC DNA]</scope>
    <source>
        <strain evidence="10">DSM 12168 / CIP 105900 / DD5/3</strain>
    </source>
</reference>
<evidence type="ECO:0000256" key="3">
    <source>
        <dbReference type="ARBA" id="ARBA00022650"/>
    </source>
</evidence>
<dbReference type="PANTHER" id="PTHR11063:SF8">
    <property type="entry name" value="DELTA-1-PYRROLINE-5-CARBOXYLATE SYNTHASE"/>
    <property type="match status" value="1"/>
</dbReference>
<evidence type="ECO:0000256" key="1">
    <source>
        <dbReference type="ARBA" id="ARBA00004985"/>
    </source>
</evidence>
<dbReference type="HOGENOM" id="CLU_030231_0_0_12"/>
<proteinExistence type="inferred from homology"/>
<organism evidence="9 10">
    <name type="scientific">Treponema brennaborense (strain DSM 12168 / CIP 105900 / DD5/3)</name>
    <dbReference type="NCBI Taxonomy" id="906968"/>
    <lineage>
        <taxon>Bacteria</taxon>
        <taxon>Pseudomonadati</taxon>
        <taxon>Spirochaetota</taxon>
        <taxon>Spirochaetia</taxon>
        <taxon>Spirochaetales</taxon>
        <taxon>Treponemataceae</taxon>
        <taxon>Treponema</taxon>
    </lineage>
</organism>
<evidence type="ECO:0000313" key="9">
    <source>
        <dbReference type="EMBL" id="AEE17601.1"/>
    </source>
</evidence>
<dbReference type="OrthoDB" id="9809970at2"/>
<comment type="similarity">
    <text evidence="7">Belongs to the gamma-glutamyl phosphate reductase family.</text>
</comment>
<accession>F4LL27</accession>
<keyword evidence="3 7" id="KW-0641">Proline biosynthesis</keyword>
<feature type="domain" description="Aldehyde dehydrogenase" evidence="8">
    <location>
        <begin position="2"/>
        <end position="277"/>
    </location>
</feature>
<dbReference type="NCBIfam" id="TIGR00407">
    <property type="entry name" value="proA"/>
    <property type="match status" value="1"/>
</dbReference>
<dbReference type="InterPro" id="IPR012134">
    <property type="entry name" value="Glu-5-SA_DH"/>
</dbReference>
<keyword evidence="2 7" id="KW-0028">Amino-acid biosynthesis</keyword>
<dbReference type="eggNOG" id="COG0014">
    <property type="taxonomic scope" value="Bacteria"/>
</dbReference>
<dbReference type="Proteomes" id="UP000006546">
    <property type="component" value="Chromosome"/>
</dbReference>
<dbReference type="STRING" id="906968.Trebr_2189"/>
<keyword evidence="10" id="KW-1185">Reference proteome</keyword>
<dbReference type="Gene3D" id="3.40.309.10">
    <property type="entry name" value="Aldehyde Dehydrogenase, Chain A, domain 2"/>
    <property type="match status" value="1"/>
</dbReference>
<dbReference type="SUPFAM" id="SSF53720">
    <property type="entry name" value="ALDH-like"/>
    <property type="match status" value="1"/>
</dbReference>
<comment type="function">
    <text evidence="7">Catalyzes the NADPH-dependent reduction of L-glutamate 5-phosphate into L-glutamate 5-semialdehyde and phosphate. The product spontaneously undergoes cyclization to form 1-pyrroline-5-carboxylate.</text>
</comment>
<evidence type="ECO:0000256" key="6">
    <source>
        <dbReference type="ARBA" id="ARBA00049024"/>
    </source>
</evidence>
<dbReference type="KEGG" id="tbe:Trebr_2189"/>
<evidence type="ECO:0000259" key="8">
    <source>
        <dbReference type="Pfam" id="PF00171"/>
    </source>
</evidence>
<dbReference type="Pfam" id="PF00171">
    <property type="entry name" value="Aldedh"/>
    <property type="match status" value="1"/>
</dbReference>
<dbReference type="EMBL" id="CP002696">
    <property type="protein sequence ID" value="AEE17601.1"/>
    <property type="molecule type" value="Genomic_DNA"/>
</dbReference>
<dbReference type="EC" id="1.2.1.41" evidence="7"/>
<dbReference type="InterPro" id="IPR016161">
    <property type="entry name" value="Ald_DH/histidinol_DH"/>
</dbReference>
<dbReference type="HAMAP" id="MF_00412">
    <property type="entry name" value="ProA"/>
    <property type="match status" value="1"/>
</dbReference>
<dbReference type="RefSeq" id="WP_013759303.1">
    <property type="nucleotide sequence ID" value="NC_015500.1"/>
</dbReference>
<dbReference type="GO" id="GO:0004350">
    <property type="term" value="F:glutamate-5-semialdehyde dehydrogenase activity"/>
    <property type="evidence" value="ECO:0007669"/>
    <property type="project" value="UniProtKB-UniRule"/>
</dbReference>
<keyword evidence="5 7" id="KW-0560">Oxidoreductase</keyword>
<evidence type="ECO:0000313" key="10">
    <source>
        <dbReference type="Proteomes" id="UP000006546"/>
    </source>
</evidence>
<sequence>MDIKRICAGLRAGAEQLAVHTAERKNGALAAVAKRLDAARAEILSANARDVEKAAAAGMKESLIDRLRLTPSRIDSILESIRIIMEQTDPVGQCVAGWTTPNGLRIRQQRVPLGVASIIYESRPNVTVDAFALAYKSGNAILLRGSSSALESNKAIVSAIKAGLAETGVPEAIELACSGSHAEVDEILNAVGLIDVVLPRGGAALIKMVVEKARVPVIETGSGVCHLFIDESADIRSACAIAENAKLQRPGVCNAIETLVVHRAVLQQLLPALEETFAGRAEFRCDAESYPILKAAAEKAGRAPCVVRAVPEDFGYEFLDTILAVKTVGSVDEAIGFINAHNTHHSESVVTQSLPNAAAFQQRVDAACVYVNASTRFTDGGEFGFGAELGISTQKLHARGPMGLTALTTTKFFIDGEGQIR</sequence>
<evidence type="ECO:0000256" key="5">
    <source>
        <dbReference type="ARBA" id="ARBA00023002"/>
    </source>
</evidence>
<dbReference type="GO" id="GO:0005737">
    <property type="term" value="C:cytoplasm"/>
    <property type="evidence" value="ECO:0007669"/>
    <property type="project" value="UniProtKB-SubCell"/>
</dbReference>
<comment type="pathway">
    <text evidence="1 7">Amino-acid biosynthesis; L-proline biosynthesis; L-glutamate 5-semialdehyde from L-glutamate: step 2/2.</text>
</comment>
<evidence type="ECO:0000256" key="7">
    <source>
        <dbReference type="HAMAP-Rule" id="MF_00412"/>
    </source>
</evidence>
<dbReference type="PIRSF" id="PIRSF000151">
    <property type="entry name" value="GPR"/>
    <property type="match status" value="1"/>
</dbReference>
<dbReference type="GO" id="GO:0055129">
    <property type="term" value="P:L-proline biosynthetic process"/>
    <property type="evidence" value="ECO:0007669"/>
    <property type="project" value="UniProtKB-UniRule"/>
</dbReference>
<dbReference type="InterPro" id="IPR016162">
    <property type="entry name" value="Ald_DH_N"/>
</dbReference>
<dbReference type="PANTHER" id="PTHR11063">
    <property type="entry name" value="GLUTAMATE SEMIALDEHYDE DEHYDROGENASE"/>
    <property type="match status" value="1"/>
</dbReference>